<dbReference type="AlphaFoldDB" id="A0A8J3QXI1"/>
<reference evidence="1" key="1">
    <citation type="submission" date="2021-01" db="EMBL/GenBank/DDBJ databases">
        <title>Whole genome shotgun sequence of Rugosimonospora africana NBRC 104875.</title>
        <authorList>
            <person name="Komaki H."/>
            <person name="Tamura T."/>
        </authorList>
    </citation>
    <scope>NUCLEOTIDE SEQUENCE</scope>
    <source>
        <strain evidence="1">NBRC 104875</strain>
    </source>
</reference>
<name>A0A8J3QXI1_9ACTN</name>
<keyword evidence="2" id="KW-1185">Reference proteome</keyword>
<dbReference type="Proteomes" id="UP000642748">
    <property type="component" value="Unassembled WGS sequence"/>
</dbReference>
<gene>
    <name evidence="1" type="ORF">Raf01_71660</name>
</gene>
<evidence type="ECO:0000313" key="1">
    <source>
        <dbReference type="EMBL" id="GIH18994.1"/>
    </source>
</evidence>
<accession>A0A8J3QXI1</accession>
<organism evidence="1 2">
    <name type="scientific">Rugosimonospora africana</name>
    <dbReference type="NCBI Taxonomy" id="556532"/>
    <lineage>
        <taxon>Bacteria</taxon>
        <taxon>Bacillati</taxon>
        <taxon>Actinomycetota</taxon>
        <taxon>Actinomycetes</taxon>
        <taxon>Micromonosporales</taxon>
        <taxon>Micromonosporaceae</taxon>
        <taxon>Rugosimonospora</taxon>
    </lineage>
</organism>
<evidence type="ECO:0000313" key="2">
    <source>
        <dbReference type="Proteomes" id="UP000642748"/>
    </source>
</evidence>
<proteinExistence type="predicted"/>
<dbReference type="SUPFAM" id="SSF53850">
    <property type="entry name" value="Periplasmic binding protein-like II"/>
    <property type="match status" value="1"/>
</dbReference>
<sequence>MSRQRGLTLRLTDLDELAHRHRVSFTELADYEVLDPPSFRNSADTRPWFPSHTPDGRPLRLRPMAGVTIQEIVALVAHKQAVHVTVAWVARHFERSDVVVVPLDGLPTAEVGLIWCTARENGRICALADIAASRNTADANAGRVQRWRRGWLR</sequence>
<protein>
    <submittedName>
        <fullName evidence="1">Uncharacterized protein</fullName>
    </submittedName>
</protein>
<comment type="caution">
    <text evidence="1">The sequence shown here is derived from an EMBL/GenBank/DDBJ whole genome shotgun (WGS) entry which is preliminary data.</text>
</comment>
<dbReference type="EMBL" id="BONZ01000075">
    <property type="protein sequence ID" value="GIH18994.1"/>
    <property type="molecule type" value="Genomic_DNA"/>
</dbReference>